<accession>A0A9X1NAI5</accession>
<dbReference type="PANTHER" id="PTHR43793:SF1">
    <property type="entry name" value="FAD SYNTHASE"/>
    <property type="match status" value="1"/>
</dbReference>
<dbReference type="Pfam" id="PF01467">
    <property type="entry name" value="CTP_transf_like"/>
    <property type="match status" value="1"/>
</dbReference>
<organism evidence="4 5">
    <name type="scientific">Kineosporia babensis</name>
    <dbReference type="NCBI Taxonomy" id="499548"/>
    <lineage>
        <taxon>Bacteria</taxon>
        <taxon>Bacillati</taxon>
        <taxon>Actinomycetota</taxon>
        <taxon>Actinomycetes</taxon>
        <taxon>Kineosporiales</taxon>
        <taxon>Kineosporiaceae</taxon>
        <taxon>Kineosporia</taxon>
    </lineage>
</organism>
<dbReference type="EMBL" id="JAJOMB010000002">
    <property type="protein sequence ID" value="MCD5310125.1"/>
    <property type="molecule type" value="Genomic_DNA"/>
</dbReference>
<sequence length="133" mass="14890">MKTVITFGTFDVLHIGHLRILERAKAHGDRLVVGVSSDALNMSKKGRNPIFSETERSTLIEALQVVDEVFVEESLELKAEYVQKYGADVLVMGDDWAGRFDWIKEHCEVVYLPRTPSISTTAVIEKISKLPSA</sequence>
<keyword evidence="1" id="KW-0808">Transferase</keyword>
<dbReference type="AlphaFoldDB" id="A0A9X1NAI5"/>
<dbReference type="InterPro" id="IPR050385">
    <property type="entry name" value="Archaeal_FAD_synthase"/>
</dbReference>
<dbReference type="GO" id="GO:0016779">
    <property type="term" value="F:nucleotidyltransferase activity"/>
    <property type="evidence" value="ECO:0007669"/>
    <property type="project" value="UniProtKB-KW"/>
</dbReference>
<evidence type="ECO:0000313" key="4">
    <source>
        <dbReference type="EMBL" id="MCD5310125.1"/>
    </source>
</evidence>
<dbReference type="InterPro" id="IPR014729">
    <property type="entry name" value="Rossmann-like_a/b/a_fold"/>
</dbReference>
<dbReference type="SUPFAM" id="SSF52374">
    <property type="entry name" value="Nucleotidylyl transferase"/>
    <property type="match status" value="1"/>
</dbReference>
<name>A0A9X1NAI5_9ACTN</name>
<dbReference type="Gene3D" id="3.40.50.620">
    <property type="entry name" value="HUPs"/>
    <property type="match status" value="1"/>
</dbReference>
<protein>
    <submittedName>
        <fullName evidence="4">Adenylyltransferase/cytidyltransferase family protein</fullName>
    </submittedName>
</protein>
<keyword evidence="2 4" id="KW-0548">Nucleotidyltransferase</keyword>
<proteinExistence type="predicted"/>
<evidence type="ECO:0000259" key="3">
    <source>
        <dbReference type="Pfam" id="PF01467"/>
    </source>
</evidence>
<dbReference type="Proteomes" id="UP001138997">
    <property type="component" value="Unassembled WGS sequence"/>
</dbReference>
<dbReference type="InterPro" id="IPR004821">
    <property type="entry name" value="Cyt_trans-like"/>
</dbReference>
<keyword evidence="5" id="KW-1185">Reference proteome</keyword>
<reference evidence="4" key="1">
    <citation type="submission" date="2021-11" db="EMBL/GenBank/DDBJ databases">
        <title>Streptomyces corallinus and Kineosporia corallina sp. nov., two new coral-derived marine actinobacteria.</title>
        <authorList>
            <person name="Buangrab K."/>
            <person name="Sutthacheep M."/>
            <person name="Yeemin T."/>
            <person name="Harunari E."/>
            <person name="Igarashi Y."/>
            <person name="Sripreechasak P."/>
            <person name="Kanchanasin P."/>
            <person name="Tanasupawat S."/>
            <person name="Phongsopitanun W."/>
        </authorList>
    </citation>
    <scope>NUCLEOTIDE SEQUENCE</scope>
    <source>
        <strain evidence="4">JCM 31032</strain>
    </source>
</reference>
<evidence type="ECO:0000256" key="2">
    <source>
        <dbReference type="ARBA" id="ARBA00022695"/>
    </source>
</evidence>
<comment type="caution">
    <text evidence="4">The sequence shown here is derived from an EMBL/GenBank/DDBJ whole genome shotgun (WGS) entry which is preliminary data.</text>
</comment>
<gene>
    <name evidence="4" type="ORF">LR394_04405</name>
</gene>
<dbReference type="RefSeq" id="WP_231439053.1">
    <property type="nucleotide sequence ID" value="NZ_JAJOMB010000002.1"/>
</dbReference>
<evidence type="ECO:0000256" key="1">
    <source>
        <dbReference type="ARBA" id="ARBA00022679"/>
    </source>
</evidence>
<evidence type="ECO:0000313" key="5">
    <source>
        <dbReference type="Proteomes" id="UP001138997"/>
    </source>
</evidence>
<dbReference type="PANTHER" id="PTHR43793">
    <property type="entry name" value="FAD SYNTHASE"/>
    <property type="match status" value="1"/>
</dbReference>
<dbReference type="NCBIfam" id="TIGR00125">
    <property type="entry name" value="cyt_tran_rel"/>
    <property type="match status" value="1"/>
</dbReference>
<feature type="domain" description="Cytidyltransferase-like" evidence="3">
    <location>
        <begin position="5"/>
        <end position="125"/>
    </location>
</feature>